<proteinExistence type="predicted"/>
<feature type="compositionally biased region" description="Basic and acidic residues" evidence="1">
    <location>
        <begin position="152"/>
        <end position="164"/>
    </location>
</feature>
<protein>
    <submittedName>
        <fullName evidence="2">Uncharacterized protein</fullName>
    </submittedName>
</protein>
<feature type="compositionally biased region" description="Low complexity" evidence="1">
    <location>
        <begin position="133"/>
        <end position="147"/>
    </location>
</feature>
<gene>
    <name evidence="2" type="ORF">ACFFNX_51530</name>
</gene>
<sequence>GRDGAEGDLGAALDDDEDFYGDPVVFDTSLEEPTQPIPALDPALTEASPSPAPFTTFGALGATTFVTVDAEGRIRPADPASRRTGLLLPGTPPRRMEEGVPVGQAASPSAGPGPGESPPVRSMPTGSVPGDFRTTAATAVPRTRSARPPAPVREEAASDARPGTRPEPAVSGSDPGAREP</sequence>
<comment type="caution">
    <text evidence="2">The sequence shown here is derived from an EMBL/GenBank/DDBJ whole genome shotgun (WGS) entry which is preliminary data.</text>
</comment>
<feature type="region of interest" description="Disordered" evidence="1">
    <location>
        <begin position="72"/>
        <end position="180"/>
    </location>
</feature>
<dbReference type="Proteomes" id="UP001589627">
    <property type="component" value="Unassembled WGS sequence"/>
</dbReference>
<keyword evidence="3" id="KW-1185">Reference proteome</keyword>
<feature type="non-terminal residue" evidence="2">
    <location>
        <position position="180"/>
    </location>
</feature>
<feature type="region of interest" description="Disordered" evidence="1">
    <location>
        <begin position="1"/>
        <end position="54"/>
    </location>
</feature>
<organism evidence="2 3">
    <name type="scientific">Actinoallomurus acaciae</name>
    <dbReference type="NCBI Taxonomy" id="502577"/>
    <lineage>
        <taxon>Bacteria</taxon>
        <taxon>Bacillati</taxon>
        <taxon>Actinomycetota</taxon>
        <taxon>Actinomycetes</taxon>
        <taxon>Streptosporangiales</taxon>
        <taxon>Thermomonosporaceae</taxon>
        <taxon>Actinoallomurus</taxon>
    </lineage>
</organism>
<dbReference type="EMBL" id="JBHLZP010001192">
    <property type="protein sequence ID" value="MFB9840603.1"/>
    <property type="molecule type" value="Genomic_DNA"/>
</dbReference>
<feature type="non-terminal residue" evidence="2">
    <location>
        <position position="1"/>
    </location>
</feature>
<evidence type="ECO:0000256" key="1">
    <source>
        <dbReference type="SAM" id="MobiDB-lite"/>
    </source>
</evidence>
<reference evidence="2 3" key="1">
    <citation type="submission" date="2024-09" db="EMBL/GenBank/DDBJ databases">
        <authorList>
            <person name="Sun Q."/>
            <person name="Mori K."/>
        </authorList>
    </citation>
    <scope>NUCLEOTIDE SEQUENCE [LARGE SCALE GENOMIC DNA]</scope>
    <source>
        <strain evidence="2 3">TBRC 0563</strain>
    </source>
</reference>
<name>A0ABV5Z0Y0_9ACTN</name>
<evidence type="ECO:0000313" key="3">
    <source>
        <dbReference type="Proteomes" id="UP001589627"/>
    </source>
</evidence>
<evidence type="ECO:0000313" key="2">
    <source>
        <dbReference type="EMBL" id="MFB9840603.1"/>
    </source>
</evidence>
<accession>A0ABV5Z0Y0</accession>